<dbReference type="InterPro" id="IPR015793">
    <property type="entry name" value="Pyrv_Knase_brl"/>
</dbReference>
<dbReference type="PANTHER" id="PTHR11817">
    <property type="entry name" value="PYRUVATE KINASE"/>
    <property type="match status" value="1"/>
</dbReference>
<dbReference type="GO" id="GO:0000287">
    <property type="term" value="F:magnesium ion binding"/>
    <property type="evidence" value="ECO:0007669"/>
    <property type="project" value="UniProtKB-UniRule"/>
</dbReference>
<feature type="domain" description="Pyruvate kinase barrel" evidence="15">
    <location>
        <begin position="41"/>
        <end position="354"/>
    </location>
</feature>
<evidence type="ECO:0000256" key="11">
    <source>
        <dbReference type="ARBA" id="ARBA00023317"/>
    </source>
</evidence>
<dbReference type="GO" id="GO:0016301">
    <property type="term" value="F:kinase activity"/>
    <property type="evidence" value="ECO:0007669"/>
    <property type="project" value="UniProtKB-KW"/>
</dbReference>
<evidence type="ECO:0000256" key="9">
    <source>
        <dbReference type="ARBA" id="ARBA00022842"/>
    </source>
</evidence>
<feature type="domain" description="Pyruvate kinase C-terminal" evidence="16">
    <location>
        <begin position="387"/>
        <end position="500"/>
    </location>
</feature>
<organism evidence="17 18">
    <name type="scientific">Rohdeia mirabilis</name>
    <dbReference type="NCBI Taxonomy" id="2528008"/>
    <lineage>
        <taxon>Bacteria</taxon>
        <taxon>Pseudomonadati</taxon>
        <taxon>Planctomycetota</taxon>
        <taxon>Planctomycetia</taxon>
        <taxon>Planctomycetia incertae sedis</taxon>
        <taxon>Rohdeia</taxon>
    </lineage>
</organism>
<dbReference type="NCBIfam" id="NF004491">
    <property type="entry name" value="PRK05826.1"/>
    <property type="match status" value="1"/>
</dbReference>
<evidence type="ECO:0000256" key="3">
    <source>
        <dbReference type="ARBA" id="ARBA00012142"/>
    </source>
</evidence>
<dbReference type="SUPFAM" id="SSF52935">
    <property type="entry name" value="PK C-terminal domain-like"/>
    <property type="match status" value="1"/>
</dbReference>
<evidence type="ECO:0000256" key="10">
    <source>
        <dbReference type="ARBA" id="ARBA00023152"/>
    </source>
</evidence>
<keyword evidence="11 17" id="KW-0670">Pyruvate</keyword>
<sequence>MNDGSTSGEPDEFEPDDSQRTPTPIERRRRLNARRVRERARTKIVATIGPASEGRVDELIEAGMSVARLNFSHGEAKEHRRRADVVRKAAKRAGRPVALLADIQGPKLRMGRFADKSRELEFGQQVVVRQGDELAGPGEIYFNFDGFLGAVEEGHRLVLADGAVELIAIEVASDRIVAEVERGGVVADRKGVNLPDTRLAVTLPTEKDLADITIAQQIGVEMLGLSFVGDAEEVERIRELAPGTMLVSKIERAIALEHIHEILRASDGIMVARGDLGVEVDLEQLPMIQKSLIHAAVMEGRFVITATEMLESMISSSRPTRAEVTDIANAVLDGTDAVMLSAETAMGRYPVEAVAVMSRICRAVEQSQRYLDLPRVAFRQSEQTFSNAIALAAVQAAEALGLSKIIAFTETGNTVRLLSRYRPQAEVVAITPSERVYNAMAILAHVRPFMCRRGTSIEGMWQTASDDLLAAGMVRQGEKIIFVAGIPPGVARTTNLLKLHRIGEQLRFH</sequence>
<comment type="catalytic activity">
    <reaction evidence="13">
        <text>pyruvate + ATP = phosphoenolpyruvate + ADP + H(+)</text>
        <dbReference type="Rhea" id="RHEA:18157"/>
        <dbReference type="ChEBI" id="CHEBI:15361"/>
        <dbReference type="ChEBI" id="CHEBI:15378"/>
        <dbReference type="ChEBI" id="CHEBI:30616"/>
        <dbReference type="ChEBI" id="CHEBI:58702"/>
        <dbReference type="ChEBI" id="CHEBI:456216"/>
        <dbReference type="EC" id="2.7.1.40"/>
    </reaction>
</comment>
<dbReference type="Gene3D" id="3.40.1380.20">
    <property type="entry name" value="Pyruvate kinase, C-terminal domain"/>
    <property type="match status" value="1"/>
</dbReference>
<keyword evidence="5" id="KW-0479">Metal-binding</keyword>
<evidence type="ECO:0000256" key="2">
    <source>
        <dbReference type="ARBA" id="ARBA00008663"/>
    </source>
</evidence>
<evidence type="ECO:0000259" key="16">
    <source>
        <dbReference type="Pfam" id="PF02887"/>
    </source>
</evidence>
<proteinExistence type="inferred from homology"/>
<dbReference type="RefSeq" id="WP_145183656.1">
    <property type="nucleotide sequence ID" value="NZ_CP036290.1"/>
</dbReference>
<evidence type="ECO:0000256" key="14">
    <source>
        <dbReference type="SAM" id="MobiDB-lite"/>
    </source>
</evidence>
<dbReference type="GO" id="GO:0004743">
    <property type="term" value="F:pyruvate kinase activity"/>
    <property type="evidence" value="ECO:0007669"/>
    <property type="project" value="UniProtKB-UniRule"/>
</dbReference>
<dbReference type="InterPro" id="IPR040442">
    <property type="entry name" value="Pyrv_kinase-like_dom_sf"/>
</dbReference>
<protein>
    <recommendedName>
        <fullName evidence="3 12">Pyruvate kinase</fullName>
        <ecNumber evidence="3 12">2.7.1.40</ecNumber>
    </recommendedName>
</protein>
<dbReference type="InterPro" id="IPR036918">
    <property type="entry name" value="Pyrv_Knase_C_sf"/>
</dbReference>
<reference evidence="17 18" key="1">
    <citation type="submission" date="2019-02" db="EMBL/GenBank/DDBJ databases">
        <title>Deep-cultivation of Planctomycetes and their phenomic and genomic characterization uncovers novel biology.</title>
        <authorList>
            <person name="Wiegand S."/>
            <person name="Jogler M."/>
            <person name="Boedeker C."/>
            <person name="Pinto D."/>
            <person name="Vollmers J."/>
            <person name="Rivas-Marin E."/>
            <person name="Kohn T."/>
            <person name="Peeters S.H."/>
            <person name="Heuer A."/>
            <person name="Rast P."/>
            <person name="Oberbeckmann S."/>
            <person name="Bunk B."/>
            <person name="Jeske O."/>
            <person name="Meyerdierks A."/>
            <person name="Storesund J.E."/>
            <person name="Kallscheuer N."/>
            <person name="Luecker S."/>
            <person name="Lage O.M."/>
            <person name="Pohl T."/>
            <person name="Merkel B.J."/>
            <person name="Hornburger P."/>
            <person name="Mueller R.-W."/>
            <person name="Bruemmer F."/>
            <person name="Labrenz M."/>
            <person name="Spormann A.M."/>
            <person name="Op den Camp H."/>
            <person name="Overmann J."/>
            <person name="Amann R."/>
            <person name="Jetten M.S.M."/>
            <person name="Mascher T."/>
            <person name="Medema M.H."/>
            <person name="Devos D.P."/>
            <person name="Kaster A.-K."/>
            <person name="Ovreas L."/>
            <person name="Rohde M."/>
            <person name="Galperin M.Y."/>
            <person name="Jogler C."/>
        </authorList>
    </citation>
    <scope>NUCLEOTIDE SEQUENCE [LARGE SCALE GENOMIC DNA]</scope>
    <source>
        <strain evidence="17 18">Pla163</strain>
    </source>
</reference>
<evidence type="ECO:0000256" key="7">
    <source>
        <dbReference type="ARBA" id="ARBA00022777"/>
    </source>
</evidence>
<accession>A0A518CWN2</accession>
<evidence type="ECO:0000313" key="17">
    <source>
        <dbReference type="EMBL" id="QDU83624.1"/>
    </source>
</evidence>
<dbReference type="AlphaFoldDB" id="A0A518CWN2"/>
<dbReference type="InterPro" id="IPR015813">
    <property type="entry name" value="Pyrv/PenolPyrv_kinase-like_dom"/>
</dbReference>
<dbReference type="GO" id="GO:0005524">
    <property type="term" value="F:ATP binding"/>
    <property type="evidence" value="ECO:0007669"/>
    <property type="project" value="UniProtKB-KW"/>
</dbReference>
<evidence type="ECO:0000256" key="1">
    <source>
        <dbReference type="ARBA" id="ARBA00004997"/>
    </source>
</evidence>
<dbReference type="Gene3D" id="3.20.20.60">
    <property type="entry name" value="Phosphoenolpyruvate-binding domains"/>
    <property type="match status" value="1"/>
</dbReference>
<dbReference type="GO" id="GO:0030955">
    <property type="term" value="F:potassium ion binding"/>
    <property type="evidence" value="ECO:0007669"/>
    <property type="project" value="UniProtKB-UniRule"/>
</dbReference>
<keyword evidence="4 13" id="KW-0808">Transferase</keyword>
<evidence type="ECO:0000256" key="5">
    <source>
        <dbReference type="ARBA" id="ARBA00022723"/>
    </source>
</evidence>
<dbReference type="InterPro" id="IPR015795">
    <property type="entry name" value="Pyrv_Knase_C"/>
</dbReference>
<dbReference type="Pfam" id="PF02887">
    <property type="entry name" value="PK_C"/>
    <property type="match status" value="1"/>
</dbReference>
<comment type="pathway">
    <text evidence="1 13">Carbohydrate degradation; glycolysis; pyruvate from D-glyceraldehyde 3-phosphate: step 5/5.</text>
</comment>
<name>A0A518CWN2_9BACT</name>
<keyword evidence="8" id="KW-0067">ATP-binding</keyword>
<gene>
    <name evidence="17" type="primary">pyk</name>
    <name evidence="17" type="ORF">Pla163_07230</name>
</gene>
<evidence type="ECO:0000256" key="6">
    <source>
        <dbReference type="ARBA" id="ARBA00022741"/>
    </source>
</evidence>
<dbReference type="NCBIfam" id="NF004978">
    <property type="entry name" value="PRK06354.1"/>
    <property type="match status" value="1"/>
</dbReference>
<evidence type="ECO:0000313" key="18">
    <source>
        <dbReference type="Proteomes" id="UP000319342"/>
    </source>
</evidence>
<dbReference type="NCBIfam" id="TIGR01064">
    <property type="entry name" value="pyruv_kin"/>
    <property type="match status" value="1"/>
</dbReference>
<dbReference type="EMBL" id="CP036290">
    <property type="protein sequence ID" value="QDU83624.1"/>
    <property type="molecule type" value="Genomic_DNA"/>
</dbReference>
<dbReference type="PRINTS" id="PR01050">
    <property type="entry name" value="PYRUVTKNASE"/>
</dbReference>
<comment type="similarity">
    <text evidence="2 13">Belongs to the pyruvate kinase family.</text>
</comment>
<dbReference type="Gene3D" id="2.40.33.10">
    <property type="entry name" value="PK beta-barrel domain-like"/>
    <property type="match status" value="1"/>
</dbReference>
<keyword evidence="9 13" id="KW-0460">Magnesium</keyword>
<dbReference type="InterPro" id="IPR001697">
    <property type="entry name" value="Pyr_Knase"/>
</dbReference>
<feature type="region of interest" description="Disordered" evidence="14">
    <location>
        <begin position="1"/>
        <end position="27"/>
    </location>
</feature>
<evidence type="ECO:0000256" key="12">
    <source>
        <dbReference type="NCBIfam" id="TIGR01064"/>
    </source>
</evidence>
<dbReference type="InterPro" id="IPR015806">
    <property type="entry name" value="Pyrv_Knase_insert_dom_sf"/>
</dbReference>
<dbReference type="OrthoDB" id="9812123at2"/>
<dbReference type="InterPro" id="IPR011037">
    <property type="entry name" value="Pyrv_Knase-like_insert_dom_sf"/>
</dbReference>
<keyword evidence="6" id="KW-0547">Nucleotide-binding</keyword>
<dbReference type="SUPFAM" id="SSF51621">
    <property type="entry name" value="Phosphoenolpyruvate/pyruvate domain"/>
    <property type="match status" value="1"/>
</dbReference>
<dbReference type="EC" id="2.7.1.40" evidence="3 12"/>
<evidence type="ECO:0000259" key="15">
    <source>
        <dbReference type="Pfam" id="PF00224"/>
    </source>
</evidence>
<keyword evidence="18" id="KW-1185">Reference proteome</keyword>
<dbReference type="Proteomes" id="UP000319342">
    <property type="component" value="Chromosome"/>
</dbReference>
<keyword evidence="10 13" id="KW-0324">Glycolysis</keyword>
<dbReference type="SUPFAM" id="SSF50800">
    <property type="entry name" value="PK beta-barrel domain-like"/>
    <property type="match status" value="1"/>
</dbReference>
<keyword evidence="7 13" id="KW-0418">Kinase</keyword>
<evidence type="ECO:0000256" key="8">
    <source>
        <dbReference type="ARBA" id="ARBA00022840"/>
    </source>
</evidence>
<dbReference type="Pfam" id="PF00224">
    <property type="entry name" value="PK"/>
    <property type="match status" value="1"/>
</dbReference>
<evidence type="ECO:0000256" key="4">
    <source>
        <dbReference type="ARBA" id="ARBA00022679"/>
    </source>
</evidence>
<evidence type="ECO:0000256" key="13">
    <source>
        <dbReference type="RuleBase" id="RU000504"/>
    </source>
</evidence>
<dbReference type="UniPathway" id="UPA00109">
    <property type="reaction ID" value="UER00188"/>
</dbReference>